<sequence length="237" mass="25954">MDSTRATNSRPQEPPEQLVDVFKAAALSLTKLYKTSSVRETKALSEGYQNCLEDLLGFLDKENLGLDDGEGWKIRAWITTSLNKRDASSQPTESEDETDRNERMTSPEVAQANNSEAQNTTQPPQRHYVSPPSNVTAVPVPSRTMAPAQDAFTFQSSHPYPNIATLDLSDSRHDGGTVSASKSSRGRFNRDKNTSRASGPLGRGAGTKRRWDFDDFFGGCLGGKDPFGSNGKRGRHS</sequence>
<dbReference type="EMBL" id="NJEU01000187">
    <property type="protein sequence ID" value="PHH79399.1"/>
    <property type="molecule type" value="Genomic_DNA"/>
</dbReference>
<gene>
    <name evidence="2" type="ORF">CDD82_2412</name>
</gene>
<reference evidence="2 3" key="1">
    <citation type="submission" date="2017-06" db="EMBL/GenBank/DDBJ databases">
        <title>Ant-infecting Ophiocordyceps genomes reveal a high diversity of potential behavioral manipulation genes and a possible major role for enterotoxins.</title>
        <authorList>
            <person name="De Bekker C."/>
            <person name="Evans H.C."/>
            <person name="Brachmann A."/>
            <person name="Hughes D.P."/>
        </authorList>
    </citation>
    <scope>NUCLEOTIDE SEQUENCE [LARGE SCALE GENOMIC DNA]</scope>
    <source>
        <strain evidence="2 3">1348a</strain>
    </source>
</reference>
<organism evidence="2 3">
    <name type="scientific">Ophiocordyceps australis</name>
    <dbReference type="NCBI Taxonomy" id="1399860"/>
    <lineage>
        <taxon>Eukaryota</taxon>
        <taxon>Fungi</taxon>
        <taxon>Dikarya</taxon>
        <taxon>Ascomycota</taxon>
        <taxon>Pezizomycotina</taxon>
        <taxon>Sordariomycetes</taxon>
        <taxon>Hypocreomycetidae</taxon>
        <taxon>Hypocreales</taxon>
        <taxon>Ophiocordycipitaceae</taxon>
        <taxon>Ophiocordyceps</taxon>
    </lineage>
</organism>
<dbReference type="Proteomes" id="UP000224854">
    <property type="component" value="Unassembled WGS sequence"/>
</dbReference>
<feature type="region of interest" description="Disordered" evidence="1">
    <location>
        <begin position="153"/>
        <end position="210"/>
    </location>
</feature>
<protein>
    <submittedName>
        <fullName evidence="2">Uncharacterized protein</fullName>
    </submittedName>
</protein>
<comment type="caution">
    <text evidence="2">The sequence shown here is derived from an EMBL/GenBank/DDBJ whole genome shotgun (WGS) entry which is preliminary data.</text>
</comment>
<proteinExistence type="predicted"/>
<dbReference type="InterPro" id="IPR029196">
    <property type="entry name" value="HAPSTR1-like"/>
</dbReference>
<dbReference type="OrthoDB" id="21418at2759"/>
<feature type="region of interest" description="Disordered" evidence="1">
    <location>
        <begin position="83"/>
        <end position="140"/>
    </location>
</feature>
<dbReference type="PANTHER" id="PTHR38645">
    <property type="entry name" value="CHROMOSOME 9, WHOLE GENOME SHOTGUN SEQUENCE"/>
    <property type="match status" value="1"/>
</dbReference>
<evidence type="ECO:0000256" key="1">
    <source>
        <dbReference type="SAM" id="MobiDB-lite"/>
    </source>
</evidence>
<evidence type="ECO:0000313" key="2">
    <source>
        <dbReference type="EMBL" id="PHH79399.1"/>
    </source>
</evidence>
<keyword evidence="3" id="KW-1185">Reference proteome</keyword>
<name>A0A2C5XUN9_9HYPO</name>
<dbReference type="PANTHER" id="PTHR38645:SF1">
    <property type="entry name" value="YALI0F12243P"/>
    <property type="match status" value="1"/>
</dbReference>
<feature type="compositionally biased region" description="Polar residues" evidence="1">
    <location>
        <begin position="111"/>
        <end position="124"/>
    </location>
</feature>
<dbReference type="AlphaFoldDB" id="A0A2C5XUN9"/>
<accession>A0A2C5XUN9</accession>
<evidence type="ECO:0000313" key="3">
    <source>
        <dbReference type="Proteomes" id="UP000224854"/>
    </source>
</evidence>
<dbReference type="Pfam" id="PF15251">
    <property type="entry name" value="TAPR1-like"/>
    <property type="match status" value="1"/>
</dbReference>
<feature type="compositionally biased region" description="Polar residues" evidence="1">
    <location>
        <begin position="83"/>
        <end position="92"/>
    </location>
</feature>